<dbReference type="Proteomes" id="UP000011721">
    <property type="component" value="Chromosome"/>
</dbReference>
<dbReference type="GO" id="GO:0008168">
    <property type="term" value="F:methyltransferase activity"/>
    <property type="evidence" value="ECO:0007669"/>
    <property type="project" value="UniProtKB-KW"/>
</dbReference>
<dbReference type="CDD" id="cd18081">
    <property type="entry name" value="RlmH-like"/>
    <property type="match status" value="1"/>
</dbReference>
<dbReference type="InterPro" id="IPR003742">
    <property type="entry name" value="RlmH-like"/>
</dbReference>
<dbReference type="Gene3D" id="3.40.1280.10">
    <property type="match status" value="1"/>
</dbReference>
<keyword evidence="1" id="KW-0489">Methyltransferase</keyword>
<dbReference type="PANTHER" id="PTHR33603:SF1">
    <property type="entry name" value="RIBOSOMAL RNA LARGE SUBUNIT METHYLTRANSFERASE H"/>
    <property type="match status" value="1"/>
</dbReference>
<dbReference type="InterPro" id="IPR029026">
    <property type="entry name" value="tRNA_m1G_MTases_N"/>
</dbReference>
<comment type="similarity">
    <text evidence="4">Belongs to the RNA methyltransferase RlmH family.</text>
</comment>
<evidence type="ECO:0000313" key="6">
    <source>
        <dbReference type="Proteomes" id="UP000011721"/>
    </source>
</evidence>
<dbReference type="GO" id="GO:0006364">
    <property type="term" value="P:rRNA processing"/>
    <property type="evidence" value="ECO:0007669"/>
    <property type="project" value="InterPro"/>
</dbReference>
<protein>
    <submittedName>
        <fullName evidence="5">Uncharacterized protein</fullName>
    </submittedName>
</protein>
<proteinExistence type="inferred from homology"/>
<dbReference type="PATRIC" id="fig|1167006.5.peg.3425"/>
<reference evidence="6" key="1">
    <citation type="journal article" date="2013" name="Stand. Genomic Sci.">
        <title>Complete genome sequence of Desulfocapsa sulfexigens, a marine deltaproteobacterium specialized in disproportionating inorganic sulfur compounds.</title>
        <authorList>
            <person name="Finster K.W."/>
            <person name="Kjeldsen K.U."/>
            <person name="Kube M."/>
            <person name="Reinhardt R."/>
            <person name="Mussmann M."/>
            <person name="Amann R."/>
            <person name="Schreiber L."/>
        </authorList>
    </citation>
    <scope>NUCLEOTIDE SEQUENCE [LARGE SCALE GENOMIC DNA]</scope>
    <source>
        <strain evidence="6">DSM 10523 / SB164P1</strain>
    </source>
</reference>
<gene>
    <name evidence="5" type="ordered locus">UWK_03177</name>
</gene>
<evidence type="ECO:0000256" key="3">
    <source>
        <dbReference type="ARBA" id="ARBA00022691"/>
    </source>
</evidence>
<evidence type="ECO:0000313" key="5">
    <source>
        <dbReference type="EMBL" id="AGF79704.1"/>
    </source>
</evidence>
<evidence type="ECO:0000256" key="2">
    <source>
        <dbReference type="ARBA" id="ARBA00022679"/>
    </source>
</evidence>
<dbReference type="PANTHER" id="PTHR33603">
    <property type="entry name" value="METHYLTRANSFERASE"/>
    <property type="match status" value="1"/>
</dbReference>
<dbReference type="SUPFAM" id="SSF75217">
    <property type="entry name" value="alpha/beta knot"/>
    <property type="match status" value="1"/>
</dbReference>
<dbReference type="HOGENOM" id="CLU_100552_1_2_7"/>
<evidence type="ECO:0000256" key="1">
    <source>
        <dbReference type="ARBA" id="ARBA00022603"/>
    </source>
</evidence>
<sequence>MLASLPPATVKVVLDSGGKQISSEELAGRISAWEQEGRKVVAFLIGGPTGHSSEVLTQADFVLSFSRMTFTHDMVRLFLMEQLYRAYTIKAGEKYHK</sequence>
<dbReference type="InterPro" id="IPR029028">
    <property type="entry name" value="Alpha/beta_knot_MTases"/>
</dbReference>
<dbReference type="AlphaFoldDB" id="M1NJF9"/>
<name>M1NJF9_DESSD</name>
<keyword evidence="3" id="KW-0949">S-adenosyl-L-methionine</keyword>
<evidence type="ECO:0000256" key="4">
    <source>
        <dbReference type="ARBA" id="ARBA00038303"/>
    </source>
</evidence>
<dbReference type="KEGG" id="dsf:UWK_03177"/>
<accession>M1NJF9</accession>
<organism evidence="5 6">
    <name type="scientific">Desulfocapsa sulfexigens (strain DSM 10523 / SB164P1)</name>
    <dbReference type="NCBI Taxonomy" id="1167006"/>
    <lineage>
        <taxon>Bacteria</taxon>
        <taxon>Pseudomonadati</taxon>
        <taxon>Thermodesulfobacteriota</taxon>
        <taxon>Desulfobulbia</taxon>
        <taxon>Desulfobulbales</taxon>
        <taxon>Desulfocapsaceae</taxon>
        <taxon>Desulfocapsa</taxon>
    </lineage>
</organism>
<dbReference type="EMBL" id="CP003985">
    <property type="protein sequence ID" value="AGF79704.1"/>
    <property type="molecule type" value="Genomic_DNA"/>
</dbReference>
<dbReference type="Pfam" id="PF02590">
    <property type="entry name" value="SPOUT_MTase"/>
    <property type="match status" value="1"/>
</dbReference>
<keyword evidence="2" id="KW-0808">Transferase</keyword>
<keyword evidence="6" id="KW-1185">Reference proteome</keyword>
<dbReference type="GO" id="GO:0032259">
    <property type="term" value="P:methylation"/>
    <property type="evidence" value="ECO:0007669"/>
    <property type="project" value="UniProtKB-KW"/>
</dbReference>
<dbReference type="eggNOG" id="COG1576">
    <property type="taxonomic scope" value="Bacteria"/>
</dbReference>
<dbReference type="STRING" id="1167006.UWK_03177"/>